<accession>A0ACB7XC40</accession>
<name>A0ACB7XC40_9ERIC</name>
<gene>
    <name evidence="1" type="ORF">Vadar_023150</name>
</gene>
<evidence type="ECO:0000313" key="1">
    <source>
        <dbReference type="EMBL" id="KAH7838194.1"/>
    </source>
</evidence>
<dbReference type="Proteomes" id="UP000828048">
    <property type="component" value="Chromosome 6"/>
</dbReference>
<comment type="caution">
    <text evidence="1">The sequence shown here is derived from an EMBL/GenBank/DDBJ whole genome shotgun (WGS) entry which is preliminary data.</text>
</comment>
<protein>
    <submittedName>
        <fullName evidence="1">Uncharacterized protein</fullName>
    </submittedName>
</protein>
<keyword evidence="2" id="KW-1185">Reference proteome</keyword>
<reference evidence="1 2" key="1">
    <citation type="journal article" date="2021" name="Hortic Res">
        <title>High-quality reference genome and annotation aids understanding of berry development for evergreen blueberry (Vaccinium darrowii).</title>
        <authorList>
            <person name="Yu J."/>
            <person name="Hulse-Kemp A.M."/>
            <person name="Babiker E."/>
            <person name="Staton M."/>
        </authorList>
    </citation>
    <scope>NUCLEOTIDE SEQUENCE [LARGE SCALE GENOMIC DNA]</scope>
    <source>
        <strain evidence="2">cv. NJ 8807/NJ 8810</strain>
        <tissue evidence="1">Young leaf</tissue>
    </source>
</reference>
<proteinExistence type="predicted"/>
<organism evidence="1 2">
    <name type="scientific">Vaccinium darrowii</name>
    <dbReference type="NCBI Taxonomy" id="229202"/>
    <lineage>
        <taxon>Eukaryota</taxon>
        <taxon>Viridiplantae</taxon>
        <taxon>Streptophyta</taxon>
        <taxon>Embryophyta</taxon>
        <taxon>Tracheophyta</taxon>
        <taxon>Spermatophyta</taxon>
        <taxon>Magnoliopsida</taxon>
        <taxon>eudicotyledons</taxon>
        <taxon>Gunneridae</taxon>
        <taxon>Pentapetalae</taxon>
        <taxon>asterids</taxon>
        <taxon>Ericales</taxon>
        <taxon>Ericaceae</taxon>
        <taxon>Vaccinioideae</taxon>
        <taxon>Vaccinieae</taxon>
        <taxon>Vaccinium</taxon>
    </lineage>
</organism>
<dbReference type="EMBL" id="CM037156">
    <property type="protein sequence ID" value="KAH7838194.1"/>
    <property type="molecule type" value="Genomic_DNA"/>
</dbReference>
<evidence type="ECO:0000313" key="2">
    <source>
        <dbReference type="Proteomes" id="UP000828048"/>
    </source>
</evidence>
<sequence length="558" mass="61514">MSETNGNVISLHGENEFLLDGVAVIKCHNYNPLHVAAARGLQELYEKLKARLQATAIQKKKKGLQASNRELVEALDLLFNKYHQDRQHVAAAASGGEQVAKPPKSGEQELFQKLLTSNPELGEALDSQQRSILHLATANGHTEIVKAIIEVKPDMCLARDRDGANPLHVAAMKGKVEILEELLKANPHAARARVDRGERETILHLCVKYDQEQCLEKLLIGCFEGDDFVNAKDDAGNTILHLAVAGHKIEIVKCVLSHKEINVNATNSSKQTAMDIIRLGRREGTKAKRWFAIKSIKRRFAIKDNCFGGGNGTNAEGSFHHTKEREDIKDLLRKANAQRGKDTIDGEWIGIAETRNGIIIVAVLMATIAFQAGVTPPGGVWQDNHDGHIGGEAVMAFNYPKLYEYFLRSNTIGFVASLSTILLIISELPFKKRPFMWILVMVMCLTITSMAFTYVFSIIVITPKWERKTLSRTIAVAIIAWSGVIAVLLLGHAVHLILKLVDAEKKKRGAVKRIKDNDKPRRDHTSTGNGVEMHDMSHGTQAGPGDGRSSVNGQRGDA</sequence>